<feature type="transmembrane region" description="Helical" evidence="1">
    <location>
        <begin position="75"/>
        <end position="102"/>
    </location>
</feature>
<dbReference type="Proteomes" id="UP000199545">
    <property type="component" value="Unassembled WGS sequence"/>
</dbReference>
<gene>
    <name evidence="2" type="ORF">SAMN05421852_1073</name>
</gene>
<protein>
    <submittedName>
        <fullName evidence="2">Stage V sporulation protein AB</fullName>
    </submittedName>
</protein>
<accession>A0A1I3Q5A4</accession>
<dbReference type="InterPro" id="IPR020144">
    <property type="entry name" value="SpoVAB"/>
</dbReference>
<organism evidence="2 3">
    <name type="scientific">Thermoflavimicrobium dichotomicum</name>
    <dbReference type="NCBI Taxonomy" id="46223"/>
    <lineage>
        <taxon>Bacteria</taxon>
        <taxon>Bacillati</taxon>
        <taxon>Bacillota</taxon>
        <taxon>Bacilli</taxon>
        <taxon>Bacillales</taxon>
        <taxon>Thermoactinomycetaceae</taxon>
        <taxon>Thermoflavimicrobium</taxon>
    </lineage>
</organism>
<dbReference type="STRING" id="46223.SAMN05421852_1073"/>
<proteinExistence type="predicted"/>
<keyword evidence="1" id="KW-0812">Transmembrane</keyword>
<keyword evidence="3" id="KW-1185">Reference proteome</keyword>
<dbReference type="RefSeq" id="WP_093229773.1">
    <property type="nucleotide sequence ID" value="NZ_FORR01000007.1"/>
</dbReference>
<evidence type="ECO:0000313" key="2">
    <source>
        <dbReference type="EMBL" id="SFJ28597.1"/>
    </source>
</evidence>
<keyword evidence="1" id="KW-1133">Transmembrane helix</keyword>
<dbReference type="AlphaFoldDB" id="A0A1I3Q5A4"/>
<feature type="transmembrane region" description="Helical" evidence="1">
    <location>
        <begin position="6"/>
        <end position="33"/>
    </location>
</feature>
<reference evidence="2 3" key="1">
    <citation type="submission" date="2016-10" db="EMBL/GenBank/DDBJ databases">
        <authorList>
            <person name="de Groot N.N."/>
        </authorList>
    </citation>
    <scope>NUCLEOTIDE SEQUENCE [LARGE SCALE GENOMIC DNA]</scope>
    <source>
        <strain evidence="2 3">DSM 44778</strain>
    </source>
</reference>
<keyword evidence="1" id="KW-0472">Membrane</keyword>
<dbReference type="Pfam" id="PF13782">
    <property type="entry name" value="SpoVAB"/>
    <property type="match status" value="1"/>
</dbReference>
<name>A0A1I3Q5A4_9BACL</name>
<feature type="transmembrane region" description="Helical" evidence="1">
    <location>
        <begin position="45"/>
        <end position="63"/>
    </location>
</feature>
<evidence type="ECO:0000256" key="1">
    <source>
        <dbReference type="SAM" id="Phobius"/>
    </source>
</evidence>
<feature type="transmembrane region" description="Helical" evidence="1">
    <location>
        <begin position="114"/>
        <end position="137"/>
    </location>
</feature>
<dbReference type="OrthoDB" id="9790504at2"/>
<dbReference type="EMBL" id="FORR01000007">
    <property type="protein sequence ID" value="SFJ28597.1"/>
    <property type="molecule type" value="Genomic_DNA"/>
</dbReference>
<evidence type="ECO:0000313" key="3">
    <source>
        <dbReference type="Proteomes" id="UP000199545"/>
    </source>
</evidence>
<sequence>MVLHNLLLIFLGLAGGFAVGSGFVAFITVLGIVPRLVQLSKTGKMIHLYEYGIVLGVVLFTWFDLRGWVIEAPVFITAFLGLLTGMFVGMLAAALAEVLNVLPIMVKRLHIQDYLLYILMAMALGKIFGSLFQWLIFQVW</sequence>